<sequence length="896" mass="99215">MKERIRANALAPKYEVSMYYHSTGCAQWLATNPRLESITLFVIGVNAIYMAIDSDENGAPTLLEAALVFQVFENFFCLYFSFEWLVRFLAFKRKLNGFKDPWFVFDSFLVGMMVAETWIMTAVLLLSGSGGSLGNTGVLRLARLLRLSRMARMARLLRAMPELLILVKGMTAAMRSVFLTLTLLAIFNYVFAIMFKQITAETEVGEEFFPTVGYAMQTLLLHGTLLDDLRSITDALIAESIPMALLFYFFVLVAALTVLNILIGVLCEVVSVVSATEKETIAVAFVSYTLQELIRNNDFDQNGDNLISREEFERLLEMPEATKALGGCGVDVIGLIDNLDFIFQADADDADAPEKQLTFAEFMALILDLWGSNIAKVKDIIDLRKYLKMSADSVKEAIITFKRSLQAQHAPPGPRIRRSSSPQLSRMPQRPSDPVKQECHPLKMTRQALPDFDNLISITRKLGVAQRELQEFLHALDFAEVTAQESAGELASGQMTCAPEGSSCLTWIPEDVRSTRDCLAELKESMGLSKKVQLFIRRSSGRTYSLATVSTSVELADATGSDTVDFFCSRARSSYVNRGNQDFAVCLRNCRSFHSFHSFHRSESLHDLGSERQKRDEDDPPDDESYDEVPNPPQLPAVPEEKLQEAWTLGDASFQIFLCPITHDVMTDPVVSADGYTYERSAISRWFETSRKSPVTGQSLPHTDLVANHSVRTLLKMLIDMTCPSSSSREADAAATHGVDAACSSSSSWRPRSGRKEPQPEELRPSSSTSDRATVAAFLSGRRIEEALEPRWEQSGLQQPAPDAERPQSTQRLRRLQELQVSSGGASATPSSLNSSSPTAASQVPSGSAGEVVQPRRVHSFRTLSTLSMSRVISGRSASPNRGLVCLPNRGPRRSG</sequence>
<feature type="transmembrane region" description="Helical" evidence="6">
    <location>
        <begin position="35"/>
        <end position="52"/>
    </location>
</feature>
<dbReference type="GO" id="GO:0016567">
    <property type="term" value="P:protein ubiquitination"/>
    <property type="evidence" value="ECO:0007669"/>
    <property type="project" value="InterPro"/>
</dbReference>
<accession>A0A813L1H1</accession>
<dbReference type="Proteomes" id="UP000626109">
    <property type="component" value="Unassembled WGS sequence"/>
</dbReference>
<dbReference type="GO" id="GO:0005216">
    <property type="term" value="F:monoatomic ion channel activity"/>
    <property type="evidence" value="ECO:0007669"/>
    <property type="project" value="InterPro"/>
</dbReference>
<dbReference type="Gene3D" id="1.20.120.350">
    <property type="entry name" value="Voltage-gated potassium channels. Chain C"/>
    <property type="match status" value="1"/>
</dbReference>
<feature type="region of interest" description="Disordered" evidence="5">
    <location>
        <begin position="742"/>
        <end position="774"/>
    </location>
</feature>
<reference evidence="8" key="1">
    <citation type="submission" date="2021-02" db="EMBL/GenBank/DDBJ databases">
        <authorList>
            <person name="Dougan E. K."/>
            <person name="Rhodes N."/>
            <person name="Thang M."/>
            <person name="Chan C."/>
        </authorList>
    </citation>
    <scope>NUCLEOTIDE SEQUENCE</scope>
</reference>
<feature type="region of interest" description="Disordered" evidence="5">
    <location>
        <begin position="818"/>
        <end position="857"/>
    </location>
</feature>
<feature type="transmembrane region" description="Helical" evidence="6">
    <location>
        <begin position="102"/>
        <end position="119"/>
    </location>
</feature>
<comment type="subcellular location">
    <subcellularLocation>
        <location evidence="1">Membrane</location>
        <topology evidence="1">Multi-pass membrane protein</topology>
    </subcellularLocation>
</comment>
<feature type="compositionally biased region" description="Acidic residues" evidence="5">
    <location>
        <begin position="618"/>
        <end position="627"/>
    </location>
</feature>
<dbReference type="InterPro" id="IPR013083">
    <property type="entry name" value="Znf_RING/FYVE/PHD"/>
</dbReference>
<keyword evidence="4 6" id="KW-0472">Membrane</keyword>
<evidence type="ECO:0000313" key="8">
    <source>
        <dbReference type="EMBL" id="CAE8713155.1"/>
    </source>
</evidence>
<dbReference type="SMART" id="SM00504">
    <property type="entry name" value="Ubox"/>
    <property type="match status" value="1"/>
</dbReference>
<evidence type="ECO:0000256" key="4">
    <source>
        <dbReference type="ARBA" id="ARBA00023136"/>
    </source>
</evidence>
<dbReference type="InterPro" id="IPR018247">
    <property type="entry name" value="EF_Hand_1_Ca_BS"/>
</dbReference>
<evidence type="ECO:0000313" key="9">
    <source>
        <dbReference type="Proteomes" id="UP000626109"/>
    </source>
</evidence>
<feature type="compositionally biased region" description="Low complexity" evidence="5">
    <location>
        <begin position="826"/>
        <end position="842"/>
    </location>
</feature>
<dbReference type="InterPro" id="IPR027359">
    <property type="entry name" value="Volt_channel_dom_sf"/>
</dbReference>
<proteinExistence type="predicted"/>
<feature type="domain" description="U-box" evidence="7">
    <location>
        <begin position="652"/>
        <end position="725"/>
    </location>
</feature>
<evidence type="ECO:0000256" key="1">
    <source>
        <dbReference type="ARBA" id="ARBA00004141"/>
    </source>
</evidence>
<feature type="region of interest" description="Disordered" evidence="5">
    <location>
        <begin position="792"/>
        <end position="811"/>
    </location>
</feature>
<feature type="region of interest" description="Disordered" evidence="5">
    <location>
        <begin position="869"/>
        <end position="896"/>
    </location>
</feature>
<organism evidence="8 9">
    <name type="scientific">Polarella glacialis</name>
    <name type="common">Dinoflagellate</name>
    <dbReference type="NCBI Taxonomy" id="89957"/>
    <lineage>
        <taxon>Eukaryota</taxon>
        <taxon>Sar</taxon>
        <taxon>Alveolata</taxon>
        <taxon>Dinophyceae</taxon>
        <taxon>Suessiales</taxon>
        <taxon>Suessiaceae</taxon>
        <taxon>Polarella</taxon>
    </lineage>
</organism>
<feature type="compositionally biased region" description="Basic and acidic residues" evidence="5">
    <location>
        <begin position="607"/>
        <end position="617"/>
    </location>
</feature>
<gene>
    <name evidence="8" type="ORF">PGLA2088_LOCUS37369</name>
</gene>
<dbReference type="GO" id="GO:0016020">
    <property type="term" value="C:membrane"/>
    <property type="evidence" value="ECO:0007669"/>
    <property type="project" value="UniProtKB-SubCell"/>
</dbReference>
<feature type="transmembrane region" description="Helical" evidence="6">
    <location>
        <begin position="72"/>
        <end position="90"/>
    </location>
</feature>
<dbReference type="PANTHER" id="PTHR46573:SF1">
    <property type="entry name" value="WD REPEAT, SAM AND U-BOX DOMAIN-CONTAINING PROTEIN 1"/>
    <property type="match status" value="1"/>
</dbReference>
<feature type="compositionally biased region" description="Basic and acidic residues" evidence="5">
    <location>
        <begin position="754"/>
        <end position="764"/>
    </location>
</feature>
<dbReference type="SUPFAM" id="SSF57850">
    <property type="entry name" value="RING/U-box"/>
    <property type="match status" value="1"/>
</dbReference>
<feature type="region of interest" description="Disordered" evidence="5">
    <location>
        <begin position="607"/>
        <end position="636"/>
    </location>
</feature>
<keyword evidence="2 6" id="KW-0812">Transmembrane</keyword>
<dbReference type="InterPro" id="IPR005821">
    <property type="entry name" value="Ion_trans_dom"/>
</dbReference>
<evidence type="ECO:0000256" key="3">
    <source>
        <dbReference type="ARBA" id="ARBA00022989"/>
    </source>
</evidence>
<dbReference type="AlphaFoldDB" id="A0A813L1H1"/>
<dbReference type="InterPro" id="IPR052085">
    <property type="entry name" value="WD-SAM-U-box"/>
</dbReference>
<keyword evidence="3 6" id="KW-1133">Transmembrane helix</keyword>
<name>A0A813L1H1_POLGL</name>
<feature type="transmembrane region" description="Helical" evidence="6">
    <location>
        <begin position="163"/>
        <end position="191"/>
    </location>
</feature>
<dbReference type="PROSITE" id="PS51698">
    <property type="entry name" value="U_BOX"/>
    <property type="match status" value="1"/>
</dbReference>
<feature type="transmembrane region" description="Helical" evidence="6">
    <location>
        <begin position="241"/>
        <end position="266"/>
    </location>
</feature>
<feature type="region of interest" description="Disordered" evidence="5">
    <location>
        <begin position="406"/>
        <end position="437"/>
    </location>
</feature>
<evidence type="ECO:0000256" key="2">
    <source>
        <dbReference type="ARBA" id="ARBA00022692"/>
    </source>
</evidence>
<dbReference type="EMBL" id="CAJNNW010032455">
    <property type="protein sequence ID" value="CAE8713155.1"/>
    <property type="molecule type" value="Genomic_DNA"/>
</dbReference>
<dbReference type="InterPro" id="IPR003613">
    <property type="entry name" value="Ubox_domain"/>
</dbReference>
<protein>
    <recommendedName>
        <fullName evidence="7">U-box domain-containing protein</fullName>
    </recommendedName>
</protein>
<feature type="compositionally biased region" description="Polar residues" evidence="5">
    <location>
        <begin position="869"/>
        <end position="880"/>
    </location>
</feature>
<evidence type="ECO:0000259" key="7">
    <source>
        <dbReference type="PROSITE" id="PS51698"/>
    </source>
</evidence>
<dbReference type="GO" id="GO:0004842">
    <property type="term" value="F:ubiquitin-protein transferase activity"/>
    <property type="evidence" value="ECO:0007669"/>
    <property type="project" value="InterPro"/>
</dbReference>
<dbReference type="Pfam" id="PF00520">
    <property type="entry name" value="Ion_trans"/>
    <property type="match status" value="1"/>
</dbReference>
<dbReference type="PANTHER" id="PTHR46573">
    <property type="entry name" value="WD REPEAT, SAM AND U-BOX DOMAIN-CONTAINING PROTEIN 1"/>
    <property type="match status" value="1"/>
</dbReference>
<dbReference type="CDD" id="cd16655">
    <property type="entry name" value="RING-Ubox_WDSUB1-like"/>
    <property type="match status" value="1"/>
</dbReference>
<dbReference type="Gene3D" id="3.30.40.10">
    <property type="entry name" value="Zinc/RING finger domain, C3HC4 (zinc finger)"/>
    <property type="match status" value="1"/>
</dbReference>
<dbReference type="Gene3D" id="1.10.287.70">
    <property type="match status" value="1"/>
</dbReference>
<evidence type="ECO:0000256" key="5">
    <source>
        <dbReference type="SAM" id="MobiDB-lite"/>
    </source>
</evidence>
<dbReference type="Pfam" id="PF04564">
    <property type="entry name" value="U-box"/>
    <property type="match status" value="1"/>
</dbReference>
<dbReference type="SUPFAM" id="SSF81324">
    <property type="entry name" value="Voltage-gated potassium channels"/>
    <property type="match status" value="1"/>
</dbReference>
<dbReference type="PROSITE" id="PS00018">
    <property type="entry name" value="EF_HAND_1"/>
    <property type="match status" value="1"/>
</dbReference>
<comment type="caution">
    <text evidence="8">The sequence shown here is derived from an EMBL/GenBank/DDBJ whole genome shotgun (WGS) entry which is preliminary data.</text>
</comment>
<evidence type="ECO:0000256" key="6">
    <source>
        <dbReference type="SAM" id="Phobius"/>
    </source>
</evidence>